<dbReference type="RefSeq" id="WP_243326639.1">
    <property type="nucleotide sequence ID" value="NZ_JAKZMM010000074.1"/>
</dbReference>
<protein>
    <submittedName>
        <fullName evidence="1">Uncharacterized protein</fullName>
    </submittedName>
</protein>
<evidence type="ECO:0000313" key="2">
    <source>
        <dbReference type="Proteomes" id="UP001165444"/>
    </source>
</evidence>
<keyword evidence="2" id="KW-1185">Reference proteome</keyword>
<dbReference type="Proteomes" id="UP001165444">
    <property type="component" value="Unassembled WGS sequence"/>
</dbReference>
<name>A0ABT0C5R7_9BACT</name>
<organism evidence="1 2">
    <name type="scientific">Parabacteroides faecalis</name>
    <dbReference type="NCBI Taxonomy" id="2924040"/>
    <lineage>
        <taxon>Bacteria</taxon>
        <taxon>Pseudomonadati</taxon>
        <taxon>Bacteroidota</taxon>
        <taxon>Bacteroidia</taxon>
        <taxon>Bacteroidales</taxon>
        <taxon>Tannerellaceae</taxon>
        <taxon>Parabacteroides</taxon>
    </lineage>
</organism>
<reference evidence="1 2" key="1">
    <citation type="submission" date="2022-03" db="EMBL/GenBank/DDBJ databases">
        <title>Parabacteroides sp. nov. isolated from swine feces.</title>
        <authorList>
            <person name="Bak J.E."/>
        </authorList>
    </citation>
    <scope>NUCLEOTIDE SEQUENCE [LARGE SCALE GENOMIC DNA]</scope>
    <source>
        <strain evidence="1 2">AGMB00274</strain>
    </source>
</reference>
<accession>A0ABT0C5R7</accession>
<dbReference type="EMBL" id="JAKZMM010000074">
    <property type="protein sequence ID" value="MCJ2382346.1"/>
    <property type="molecule type" value="Genomic_DNA"/>
</dbReference>
<proteinExistence type="predicted"/>
<gene>
    <name evidence="1" type="ORF">MUN53_17325</name>
</gene>
<evidence type="ECO:0000313" key="1">
    <source>
        <dbReference type="EMBL" id="MCJ2382346.1"/>
    </source>
</evidence>
<sequence length="187" mass="22189">MEKILISYDRNKAIRMINELQEKCNRMNRFIQSIFKENDIPLTAENFHMAIFYPQRIETVYYSVLNEKIKSFPQVLQATARLEAEYAVSSMLKKLNSFELTYSDKQYIVLSETICKVNEDAIKESCKRYLTDEKEIEVYNNIQQAADTLNNLFKNEIPLNWINIFRANNGQLIVNNELNFNYFVNRK</sequence>
<comment type="caution">
    <text evidence="1">The sequence shown here is derived from an EMBL/GenBank/DDBJ whole genome shotgun (WGS) entry which is preliminary data.</text>
</comment>